<evidence type="ECO:0000313" key="2">
    <source>
        <dbReference type="EMBL" id="MBP0725509.1"/>
    </source>
</evidence>
<accession>A0A940SK15</accession>
<keyword evidence="1" id="KW-0472">Membrane</keyword>
<dbReference type="EMBL" id="JAGIYQ010000005">
    <property type="protein sequence ID" value="MBP0725509.1"/>
    <property type="molecule type" value="Genomic_DNA"/>
</dbReference>
<dbReference type="Proteomes" id="UP000682134">
    <property type="component" value="Unassembled WGS sequence"/>
</dbReference>
<sequence>MLFIIVIIVIIALFIYLLNILASKKTFRIVSLSISAICFIVLLYSIFGIGGWEGMGVGICTLIAFAGIAVGMILTVLFPKKNDTISK</sequence>
<dbReference type="InterPro" id="IPR025434">
    <property type="entry name" value="YesK-like"/>
</dbReference>
<evidence type="ECO:0000313" key="3">
    <source>
        <dbReference type="Proteomes" id="UP000682134"/>
    </source>
</evidence>
<dbReference type="AlphaFoldDB" id="A0A940SK15"/>
<evidence type="ECO:0000256" key="1">
    <source>
        <dbReference type="SAM" id="Phobius"/>
    </source>
</evidence>
<comment type="caution">
    <text evidence="2">The sequence shown here is derived from an EMBL/GenBank/DDBJ whole genome shotgun (WGS) entry which is preliminary data.</text>
</comment>
<evidence type="ECO:0008006" key="4">
    <source>
        <dbReference type="Google" id="ProtNLM"/>
    </source>
</evidence>
<feature type="transmembrane region" description="Helical" evidence="1">
    <location>
        <begin position="29"/>
        <end position="49"/>
    </location>
</feature>
<gene>
    <name evidence="2" type="ORF">J5Y03_09945</name>
</gene>
<keyword evidence="1" id="KW-1133">Transmembrane helix</keyword>
<proteinExistence type="predicted"/>
<protein>
    <recommendedName>
        <fullName evidence="4">YesK-like protein</fullName>
    </recommendedName>
</protein>
<dbReference type="RefSeq" id="WP_209405126.1">
    <property type="nucleotide sequence ID" value="NZ_JAGIYQ010000005.1"/>
</dbReference>
<keyword evidence="1" id="KW-0812">Transmembrane</keyword>
<feature type="transmembrane region" description="Helical" evidence="1">
    <location>
        <begin position="55"/>
        <end position="78"/>
    </location>
</feature>
<dbReference type="Pfam" id="PF14150">
    <property type="entry name" value="YesK"/>
    <property type="match status" value="1"/>
</dbReference>
<keyword evidence="3" id="KW-1185">Reference proteome</keyword>
<name>A0A940SK15_9BACI</name>
<feature type="transmembrane region" description="Helical" evidence="1">
    <location>
        <begin position="6"/>
        <end position="22"/>
    </location>
</feature>
<organism evidence="2 3">
    <name type="scientific">Gottfriedia endophytica</name>
    <dbReference type="NCBI Taxonomy" id="2820819"/>
    <lineage>
        <taxon>Bacteria</taxon>
        <taxon>Bacillati</taxon>
        <taxon>Bacillota</taxon>
        <taxon>Bacilli</taxon>
        <taxon>Bacillales</taxon>
        <taxon>Bacillaceae</taxon>
        <taxon>Gottfriedia</taxon>
    </lineage>
</organism>
<reference evidence="2" key="1">
    <citation type="submission" date="2021-04" db="EMBL/GenBank/DDBJ databases">
        <title>Genome seq and assembly of Bacillus sp.</title>
        <authorList>
            <person name="Chhetri G."/>
        </authorList>
    </citation>
    <scope>NUCLEOTIDE SEQUENCE</scope>
    <source>
        <strain evidence="2">RG28</strain>
    </source>
</reference>